<comment type="cofactor">
    <cofactor evidence="7">
        <name>Mg(2+)</name>
        <dbReference type="ChEBI" id="CHEBI:18420"/>
    </cofactor>
</comment>
<dbReference type="GO" id="GO:0071555">
    <property type="term" value="P:cell wall organization"/>
    <property type="evidence" value="ECO:0007669"/>
    <property type="project" value="TreeGrafter"/>
</dbReference>
<evidence type="ECO:0000256" key="8">
    <source>
        <dbReference type="SAM" id="Phobius"/>
    </source>
</evidence>
<evidence type="ECO:0000256" key="5">
    <source>
        <dbReference type="ARBA" id="ARBA00022989"/>
    </source>
</evidence>
<dbReference type="EMBL" id="WWNE01000018">
    <property type="protein sequence ID" value="NBG67363.1"/>
    <property type="molecule type" value="Genomic_DNA"/>
</dbReference>
<keyword evidence="7" id="KW-0479">Metal-binding</keyword>
<evidence type="ECO:0000256" key="2">
    <source>
        <dbReference type="ARBA" id="ARBA00022475"/>
    </source>
</evidence>
<dbReference type="GO" id="GO:0016780">
    <property type="term" value="F:phosphotransferase activity, for other substituted phosphate groups"/>
    <property type="evidence" value="ECO:0007669"/>
    <property type="project" value="InterPro"/>
</dbReference>
<keyword evidence="4 8" id="KW-0812">Transmembrane</keyword>
<comment type="caution">
    <text evidence="9">The sequence shown here is derived from an EMBL/GenBank/DDBJ whole genome shotgun (WGS) entry which is preliminary data.</text>
</comment>
<feature type="transmembrane region" description="Helical" evidence="8">
    <location>
        <begin position="75"/>
        <end position="94"/>
    </location>
</feature>
<keyword evidence="3 9" id="KW-0808">Transferase</keyword>
<feature type="binding site" evidence="7">
    <location>
        <position position="156"/>
    </location>
    <ligand>
        <name>Mg(2+)</name>
        <dbReference type="ChEBI" id="CHEBI:18420"/>
    </ligand>
</feature>
<evidence type="ECO:0000256" key="3">
    <source>
        <dbReference type="ARBA" id="ARBA00022679"/>
    </source>
</evidence>
<protein>
    <submittedName>
        <fullName evidence="9">Undecaprenyl/decaprenyl-phosphate alpha-N-acetylglucosaminyl 1-phosphate transferase</fullName>
    </submittedName>
</protein>
<keyword evidence="6 8" id="KW-0472">Membrane</keyword>
<comment type="subcellular location">
    <subcellularLocation>
        <location evidence="1">Cell membrane</location>
        <topology evidence="1">Multi-pass membrane protein</topology>
    </subcellularLocation>
</comment>
<accession>A0A6N9NN21</accession>
<gene>
    <name evidence="9" type="ORF">GQN54_14640</name>
</gene>
<dbReference type="PROSITE" id="PS01348">
    <property type="entry name" value="MRAY_2"/>
    <property type="match status" value="1"/>
</dbReference>
<organism evidence="9 10">
    <name type="scientific">Acidiluteibacter ferrifornacis</name>
    <dbReference type="NCBI Taxonomy" id="2692424"/>
    <lineage>
        <taxon>Bacteria</taxon>
        <taxon>Pseudomonadati</taxon>
        <taxon>Bacteroidota</taxon>
        <taxon>Flavobacteriia</taxon>
        <taxon>Flavobacteriales</taxon>
        <taxon>Cryomorphaceae</taxon>
        <taxon>Acidiluteibacter</taxon>
    </lineage>
</organism>
<dbReference type="RefSeq" id="WP_160634312.1">
    <property type="nucleotide sequence ID" value="NZ_WWNE01000018.1"/>
</dbReference>
<evidence type="ECO:0000313" key="10">
    <source>
        <dbReference type="Proteomes" id="UP000470771"/>
    </source>
</evidence>
<feature type="transmembrane region" description="Helical" evidence="8">
    <location>
        <begin position="164"/>
        <end position="182"/>
    </location>
</feature>
<feature type="transmembrane region" description="Helical" evidence="8">
    <location>
        <begin position="297"/>
        <end position="318"/>
    </location>
</feature>
<dbReference type="GO" id="GO:0044038">
    <property type="term" value="P:cell wall macromolecule biosynthetic process"/>
    <property type="evidence" value="ECO:0007669"/>
    <property type="project" value="TreeGrafter"/>
</dbReference>
<proteinExistence type="predicted"/>
<feature type="transmembrane region" description="Helical" evidence="8">
    <location>
        <begin position="138"/>
        <end position="157"/>
    </location>
</feature>
<feature type="transmembrane region" description="Helical" evidence="8">
    <location>
        <begin position="219"/>
        <end position="238"/>
    </location>
</feature>
<feature type="transmembrane region" description="Helical" evidence="8">
    <location>
        <begin position="50"/>
        <end position="69"/>
    </location>
</feature>
<dbReference type="InterPro" id="IPR018480">
    <property type="entry name" value="PNAcMuramoyl-5peptid_Trfase_CS"/>
</dbReference>
<dbReference type="Pfam" id="PF00953">
    <property type="entry name" value="Glycos_transf_4"/>
    <property type="match status" value="1"/>
</dbReference>
<feature type="transmembrane region" description="Helical" evidence="8">
    <location>
        <begin position="244"/>
        <end position="266"/>
    </location>
</feature>
<keyword evidence="7" id="KW-0460">Magnesium</keyword>
<dbReference type="GO" id="GO:0046872">
    <property type="term" value="F:metal ion binding"/>
    <property type="evidence" value="ECO:0007669"/>
    <property type="project" value="UniProtKB-KW"/>
</dbReference>
<reference evidence="9 10" key="1">
    <citation type="submission" date="2019-12" db="EMBL/GenBank/DDBJ databases">
        <authorList>
            <person name="Zhao J."/>
        </authorList>
    </citation>
    <scope>NUCLEOTIDE SEQUENCE [LARGE SCALE GENOMIC DNA]</scope>
    <source>
        <strain evidence="9 10">S-15</strain>
    </source>
</reference>
<evidence type="ECO:0000256" key="6">
    <source>
        <dbReference type="ARBA" id="ARBA00023136"/>
    </source>
</evidence>
<evidence type="ECO:0000256" key="7">
    <source>
        <dbReference type="PIRSR" id="PIRSR600715-1"/>
    </source>
</evidence>
<evidence type="ECO:0000256" key="4">
    <source>
        <dbReference type="ARBA" id="ARBA00022692"/>
    </source>
</evidence>
<feature type="transmembrane region" description="Helical" evidence="8">
    <location>
        <begin position="324"/>
        <end position="341"/>
    </location>
</feature>
<dbReference type="InterPro" id="IPR000715">
    <property type="entry name" value="Glycosyl_transferase_4"/>
</dbReference>
<dbReference type="GO" id="GO:0009103">
    <property type="term" value="P:lipopolysaccharide biosynthetic process"/>
    <property type="evidence" value="ECO:0007669"/>
    <property type="project" value="TreeGrafter"/>
</dbReference>
<feature type="transmembrane region" description="Helical" evidence="8">
    <location>
        <begin position="6"/>
        <end position="29"/>
    </location>
</feature>
<keyword evidence="5 8" id="KW-1133">Transmembrane helix</keyword>
<dbReference type="PANTHER" id="PTHR22926">
    <property type="entry name" value="PHOSPHO-N-ACETYLMURAMOYL-PENTAPEPTIDE-TRANSFERASE"/>
    <property type="match status" value="1"/>
</dbReference>
<dbReference type="CDD" id="cd06853">
    <property type="entry name" value="GT_WecA_like"/>
    <property type="match status" value="1"/>
</dbReference>
<keyword evidence="10" id="KW-1185">Reference proteome</keyword>
<evidence type="ECO:0000256" key="1">
    <source>
        <dbReference type="ARBA" id="ARBA00004651"/>
    </source>
</evidence>
<keyword evidence="2" id="KW-1003">Cell membrane</keyword>
<dbReference type="GO" id="GO:0005886">
    <property type="term" value="C:plasma membrane"/>
    <property type="evidence" value="ECO:0007669"/>
    <property type="project" value="UniProtKB-SubCell"/>
</dbReference>
<dbReference type="AlphaFoldDB" id="A0A6N9NN21"/>
<sequence>MENIVLQSISTFISTTLLTGLLIHIYIVLSKKIGLVDQPGNRKIHQQSTPLVGGLAIFTAFTIVAFFHSSLLLTILIYQQSFIALALIFLMSIYDDRFDLSAKLRLLIQIAAAFLVTHSGVRIESMFGLFGIHEIPLAIQYIITILVLVGSTNAFNLIDGIDGLAGSIGLVTTLLLAGIALSLNQQRIFIVCLTLSATLIAFLKFNLYPAKIFMGDAGSMTLGFLLTTLSIILLQAAMQHTNSQSIFILIASGLLVPVIDALRVFLKRFSKGYSILAADKSHLHHLLLNNKKNHAKIVFSIVALQLALMLIGIILSAIFSSTLVILSLILIQVVLSKWLMINQTLAEWQIQLQQNEKVLNS</sequence>
<dbReference type="PANTHER" id="PTHR22926:SF3">
    <property type="entry name" value="UNDECAPRENYL-PHOSPHATE ALPHA-N-ACETYLGLUCOSAMINYL 1-PHOSPHATE TRANSFERASE"/>
    <property type="match status" value="1"/>
</dbReference>
<feature type="transmembrane region" description="Helical" evidence="8">
    <location>
        <begin position="188"/>
        <end position="207"/>
    </location>
</feature>
<dbReference type="Proteomes" id="UP000470771">
    <property type="component" value="Unassembled WGS sequence"/>
</dbReference>
<name>A0A6N9NN21_9FLAO</name>
<feature type="binding site" evidence="7">
    <location>
        <position position="216"/>
    </location>
    <ligand>
        <name>Mg(2+)</name>
        <dbReference type="ChEBI" id="CHEBI:18420"/>
    </ligand>
</feature>
<evidence type="ECO:0000313" key="9">
    <source>
        <dbReference type="EMBL" id="NBG67363.1"/>
    </source>
</evidence>
<feature type="transmembrane region" description="Helical" evidence="8">
    <location>
        <begin position="106"/>
        <end position="132"/>
    </location>
</feature>